<dbReference type="InterPro" id="IPR023753">
    <property type="entry name" value="FAD/NAD-binding_dom"/>
</dbReference>
<proteinExistence type="predicted"/>
<dbReference type="Gene3D" id="3.50.50.60">
    <property type="entry name" value="FAD/NAD(P)-binding domain"/>
    <property type="match status" value="2"/>
</dbReference>
<sequence length="411" mass="43454">MSNTDVAIIGGGPAGLTAAAALAGDPALNVVVLERESAAGGIPRHSDHPGYGMRDMKTFISGPAYARRLVANAIGAGATIRTNTMVTGWAGDRSLDLTSPTGRERLDARAVVLATGARERPRPARMIPGDRPAGVYTTGHLQNVVHLKHGKVGRRAVVVGAELVSYSAVLTLKHAGCRTALMTTEYASPESYAVFNLAGRTPLLGVDIATRTRITRIIGKPVVAGVEIENIDTGERRVIDCDTVVFTGDWIPDHELARSGGLDIDPGTLGPVVDTALRTSRDGVFAIGNLLHPVDTADIAALDGRHVAAQVRRYLSGHRPPQDGVRIQADAPLRWVAPTLLRPGDPAPARGRLLLWTDALVRVPKVVARQDGRVIGHKTLPWPASPGRVFRVPSSILRAADPHGGTVTLSL</sequence>
<feature type="domain" description="FAD/NAD(P)-binding" evidence="2">
    <location>
        <begin position="5"/>
        <end position="300"/>
    </location>
</feature>
<dbReference type="STRING" id="146020.RMCB_1806"/>
<dbReference type="PANTHER" id="PTHR42949">
    <property type="entry name" value="ANAEROBIC GLYCEROL-3-PHOSPHATE DEHYDROGENASE SUBUNIT B"/>
    <property type="match status" value="1"/>
</dbReference>
<comment type="caution">
    <text evidence="3">The sequence shown here is derived from an EMBL/GenBank/DDBJ whole genome shotgun (WGS) entry which is preliminary data.</text>
</comment>
<dbReference type="EMBL" id="BCSX01000019">
    <property type="protein sequence ID" value="GAS87710.1"/>
    <property type="molecule type" value="Genomic_DNA"/>
</dbReference>
<keyword evidence="4" id="KW-1185">Reference proteome</keyword>
<accession>A0A117I515</accession>
<dbReference type="SUPFAM" id="SSF51905">
    <property type="entry name" value="FAD/NAD(P)-binding domain"/>
    <property type="match status" value="1"/>
</dbReference>
<gene>
    <name evidence="3" type="ORF">RMCB_1806</name>
</gene>
<dbReference type="GO" id="GO:0016491">
    <property type="term" value="F:oxidoreductase activity"/>
    <property type="evidence" value="ECO:0007669"/>
    <property type="project" value="UniProtKB-KW"/>
</dbReference>
<reference evidence="4" key="1">
    <citation type="journal article" date="2016" name="Genome Announc.">
        <title>Draft Genome Sequences of Five Rapidly Growing Mycobacterium Species, M. thermoresistibile, M. fortuitum subsp. acetamidolyticum, M. canariasense, M. brisbanense, and M. novocastrense.</title>
        <authorList>
            <person name="Katahira K."/>
            <person name="Ogura Y."/>
            <person name="Gotoh Y."/>
            <person name="Hayashi T."/>
        </authorList>
    </citation>
    <scope>NUCLEOTIDE SEQUENCE [LARGE SCALE GENOMIC DNA]</scope>
    <source>
        <strain evidence="4">JCM15654</strain>
    </source>
</reference>
<dbReference type="Proteomes" id="UP000069620">
    <property type="component" value="Unassembled WGS sequence"/>
</dbReference>
<evidence type="ECO:0000313" key="4">
    <source>
        <dbReference type="Proteomes" id="UP000069620"/>
    </source>
</evidence>
<dbReference type="PRINTS" id="PR00368">
    <property type="entry name" value="FADPNR"/>
</dbReference>
<dbReference type="AlphaFoldDB" id="A0A117I515"/>
<evidence type="ECO:0000313" key="3">
    <source>
        <dbReference type="EMBL" id="GAS87710.1"/>
    </source>
</evidence>
<evidence type="ECO:0000256" key="1">
    <source>
        <dbReference type="ARBA" id="ARBA00023002"/>
    </source>
</evidence>
<dbReference type="InterPro" id="IPR036188">
    <property type="entry name" value="FAD/NAD-bd_sf"/>
</dbReference>
<name>A0A117I515_9MYCO</name>
<organism evidence="3 4">
    <name type="scientific">Mycolicibacterium brisbanense</name>
    <dbReference type="NCBI Taxonomy" id="146020"/>
    <lineage>
        <taxon>Bacteria</taxon>
        <taxon>Bacillati</taxon>
        <taxon>Actinomycetota</taxon>
        <taxon>Actinomycetes</taxon>
        <taxon>Mycobacteriales</taxon>
        <taxon>Mycobacteriaceae</taxon>
        <taxon>Mycolicibacterium</taxon>
    </lineage>
</organism>
<reference evidence="4" key="2">
    <citation type="submission" date="2016-02" db="EMBL/GenBank/DDBJ databases">
        <title>Draft genome sequence of five rapidly growing Mycobacterium species.</title>
        <authorList>
            <person name="Katahira K."/>
            <person name="Gotou Y."/>
            <person name="Iida K."/>
            <person name="Ogura Y."/>
            <person name="Hayashi T."/>
        </authorList>
    </citation>
    <scope>NUCLEOTIDE SEQUENCE [LARGE SCALE GENOMIC DNA]</scope>
    <source>
        <strain evidence="4">JCM15654</strain>
    </source>
</reference>
<dbReference type="RefSeq" id="WP_062828492.1">
    <property type="nucleotide sequence ID" value="NZ_BCSX01000019.1"/>
</dbReference>
<dbReference type="Pfam" id="PF07992">
    <property type="entry name" value="Pyr_redox_2"/>
    <property type="match status" value="1"/>
</dbReference>
<dbReference type="PRINTS" id="PR00469">
    <property type="entry name" value="PNDRDTASEII"/>
</dbReference>
<dbReference type="InterPro" id="IPR051691">
    <property type="entry name" value="Metab_Enz_Cyan_OpOx_G3PDH"/>
</dbReference>
<protein>
    <submittedName>
        <fullName evidence="3">FAD-dependent pyridine nucleotide-disulfide oxidoreductase</fullName>
    </submittedName>
</protein>
<dbReference type="PANTHER" id="PTHR42949:SF3">
    <property type="entry name" value="ANAEROBIC GLYCEROL-3-PHOSPHATE DEHYDROGENASE SUBUNIT B"/>
    <property type="match status" value="1"/>
</dbReference>
<evidence type="ECO:0000259" key="2">
    <source>
        <dbReference type="Pfam" id="PF07992"/>
    </source>
</evidence>
<keyword evidence="1" id="KW-0560">Oxidoreductase</keyword>
<dbReference type="OrthoDB" id="5287468at2"/>